<dbReference type="AlphaFoldDB" id="Q23U21"/>
<feature type="binding site" evidence="7">
    <location>
        <position position="114"/>
    </location>
    <ligand>
        <name>phosphate</name>
        <dbReference type="ChEBI" id="CHEBI:43474"/>
    </ligand>
</feature>
<dbReference type="InterPro" id="IPR011270">
    <property type="entry name" value="Pur_Nuc_Pase_Ino/Guo-sp"/>
</dbReference>
<feature type="binding site" evidence="7">
    <location>
        <position position="62"/>
    </location>
    <ligand>
        <name>phosphate</name>
        <dbReference type="ChEBI" id="CHEBI:43474"/>
    </ligand>
</feature>
<accession>Q23U21</accession>
<evidence type="ECO:0000313" key="10">
    <source>
        <dbReference type="Proteomes" id="UP000009168"/>
    </source>
</evidence>
<feature type="binding site" evidence="7">
    <location>
        <position position="213"/>
    </location>
    <ligand>
        <name>phosphate</name>
        <dbReference type="ChEBI" id="CHEBI:43474"/>
    </ligand>
</feature>
<comment type="similarity">
    <text evidence="2 6">Belongs to the PNP/MTAP phosphorylase family.</text>
</comment>
<dbReference type="NCBIfam" id="TIGR01697">
    <property type="entry name" value="PNPH-PUNA-XAPA"/>
    <property type="match status" value="1"/>
</dbReference>
<dbReference type="NCBIfam" id="NF006054">
    <property type="entry name" value="PRK08202.1"/>
    <property type="match status" value="1"/>
</dbReference>
<dbReference type="STRING" id="312017.Q23U21"/>
<dbReference type="InterPro" id="IPR011268">
    <property type="entry name" value="Purine_phosphorylase"/>
</dbReference>
<evidence type="ECO:0000256" key="2">
    <source>
        <dbReference type="ARBA" id="ARBA00006751"/>
    </source>
</evidence>
<sequence>MTNYKSALEATQFIKSKINNLNPQIAIVLGSGLGNFGDEIQDKIEIPYGDIPHFKKTQVIGHAGKLIFGKVEGVEIVCMQGRYHFYEGHTIQECVFPIKVFKLLNIKILILTNAAGGLNDSYESGDLILIRDHINMLGINPLIGLNEEEFGPRFPDMSITYTPQLLEKAKKVMKDLNISIKTGTYAGLRGPNYETPAEVQMLRTFRADLVGASTVYEAIVASHMNIQVLGISCVSNMGAGISKTPLSHQEIIDVSNSIKSKFSNLVKNLIPNLL</sequence>
<feature type="domain" description="Nucleoside phosphorylase" evidence="8">
    <location>
        <begin position="25"/>
        <end position="270"/>
    </location>
</feature>
<feature type="binding site" evidence="7">
    <location>
        <begin position="82"/>
        <end position="84"/>
    </location>
    <ligand>
        <name>phosphate</name>
        <dbReference type="ChEBI" id="CHEBI:43474"/>
    </ligand>
</feature>
<dbReference type="PANTHER" id="PTHR11904:SF9">
    <property type="entry name" value="PURINE NUCLEOSIDE PHOSPHORYLASE-RELATED"/>
    <property type="match status" value="1"/>
</dbReference>
<dbReference type="GO" id="GO:0009116">
    <property type="term" value="P:nucleoside metabolic process"/>
    <property type="evidence" value="ECO:0007669"/>
    <property type="project" value="InterPro"/>
</dbReference>
<dbReference type="InterPro" id="IPR000845">
    <property type="entry name" value="Nucleoside_phosphorylase_d"/>
</dbReference>
<evidence type="ECO:0000256" key="4">
    <source>
        <dbReference type="ARBA" id="ARBA00022676"/>
    </source>
</evidence>
<dbReference type="PROSITE" id="PS01240">
    <property type="entry name" value="PNP_MTAP_2"/>
    <property type="match status" value="1"/>
</dbReference>
<dbReference type="InterPro" id="IPR018099">
    <property type="entry name" value="Purine_phosphorylase-2_CS"/>
</dbReference>
<dbReference type="Pfam" id="PF01048">
    <property type="entry name" value="PNP_UDP_1"/>
    <property type="match status" value="1"/>
</dbReference>
<dbReference type="Proteomes" id="UP000009168">
    <property type="component" value="Unassembled WGS sequence"/>
</dbReference>
<dbReference type="Gene3D" id="3.40.50.1580">
    <property type="entry name" value="Nucleoside phosphorylase domain"/>
    <property type="match status" value="1"/>
</dbReference>
<feature type="binding site" evidence="7">
    <location>
        <position position="31"/>
    </location>
    <ligand>
        <name>phosphate</name>
        <dbReference type="ChEBI" id="CHEBI:43474"/>
    </ligand>
</feature>
<dbReference type="CDD" id="cd09009">
    <property type="entry name" value="PNP-EcPNPII_like"/>
    <property type="match status" value="1"/>
</dbReference>
<gene>
    <name evidence="9" type="ORF">TTHERM_01197070</name>
</gene>
<dbReference type="OrthoDB" id="309285at2759"/>
<protein>
    <recommendedName>
        <fullName evidence="6">Purine nucleoside phosphorylase</fullName>
        <ecNumber evidence="6">2.4.2.1</ecNumber>
    </recommendedName>
    <alternativeName>
        <fullName evidence="6">Inosine-guanosine phosphorylase</fullName>
    </alternativeName>
</protein>
<proteinExistence type="inferred from homology"/>
<dbReference type="SUPFAM" id="SSF53167">
    <property type="entry name" value="Purine and uridine phosphorylases"/>
    <property type="match status" value="1"/>
</dbReference>
<evidence type="ECO:0000313" key="9">
    <source>
        <dbReference type="EMBL" id="EAS00039.1"/>
    </source>
</evidence>
<feature type="binding site" evidence="7">
    <location>
        <position position="194"/>
    </location>
    <ligand>
        <name>a purine D-ribonucleoside</name>
        <dbReference type="ChEBI" id="CHEBI:142355"/>
    </ligand>
</feature>
<evidence type="ECO:0000256" key="6">
    <source>
        <dbReference type="PIRNR" id="PIRNR000477"/>
    </source>
</evidence>
<evidence type="ECO:0000256" key="3">
    <source>
        <dbReference type="ARBA" id="ARBA00011233"/>
    </source>
</evidence>
<evidence type="ECO:0000256" key="7">
    <source>
        <dbReference type="PIRSR" id="PIRSR000477-2"/>
    </source>
</evidence>
<evidence type="ECO:0000256" key="1">
    <source>
        <dbReference type="ARBA" id="ARBA00005058"/>
    </source>
</evidence>
<dbReference type="GO" id="GO:0005737">
    <property type="term" value="C:cytoplasm"/>
    <property type="evidence" value="ECO:0007669"/>
    <property type="project" value="TreeGrafter"/>
</dbReference>
<keyword evidence="10" id="KW-1185">Reference proteome</keyword>
<dbReference type="NCBIfam" id="TIGR01700">
    <property type="entry name" value="PNPH"/>
    <property type="match status" value="1"/>
</dbReference>
<dbReference type="KEGG" id="tet:TTHERM_01197070"/>
<evidence type="ECO:0000256" key="5">
    <source>
        <dbReference type="ARBA" id="ARBA00022679"/>
    </source>
</evidence>
<name>Q23U21_TETTS</name>
<dbReference type="GO" id="GO:0004731">
    <property type="term" value="F:purine-nucleoside phosphorylase activity"/>
    <property type="evidence" value="ECO:0007669"/>
    <property type="project" value="UniProtKB-EC"/>
</dbReference>
<dbReference type="EC" id="2.4.2.1" evidence="6"/>
<comment type="pathway">
    <text evidence="1 6">Purine metabolism; purine nucleoside salvage.</text>
</comment>
<feature type="binding site" evidence="7">
    <location>
        <position position="236"/>
    </location>
    <ligand>
        <name>a purine D-ribonucleoside</name>
        <dbReference type="ChEBI" id="CHEBI:142355"/>
    </ligand>
</feature>
<comment type="function">
    <text evidence="6">The purine nucleoside phosphorylases catalyze the phosphorolytic breakdown of the N-glycosidic bond in the beta-(deoxy)ribonucleoside molecules, with the formation of the corresponding free purine bases and pentose-1-phosphate.</text>
</comment>
<dbReference type="PANTHER" id="PTHR11904">
    <property type="entry name" value="METHYLTHIOADENOSINE/PURINE NUCLEOSIDE PHOSPHORYLASE"/>
    <property type="match status" value="1"/>
</dbReference>
<dbReference type="eggNOG" id="KOG3984">
    <property type="taxonomic scope" value="Eukaryota"/>
</dbReference>
<dbReference type="HOGENOM" id="CLU_054456_1_0_1"/>
<keyword evidence="5 6" id="KW-0808">Transferase</keyword>
<keyword evidence="4 6" id="KW-0328">Glycosyltransferase</keyword>
<organism evidence="9 10">
    <name type="scientific">Tetrahymena thermophila (strain SB210)</name>
    <dbReference type="NCBI Taxonomy" id="312017"/>
    <lineage>
        <taxon>Eukaryota</taxon>
        <taxon>Sar</taxon>
        <taxon>Alveolata</taxon>
        <taxon>Ciliophora</taxon>
        <taxon>Intramacronucleata</taxon>
        <taxon>Oligohymenophorea</taxon>
        <taxon>Hymenostomatida</taxon>
        <taxon>Tetrahymenina</taxon>
        <taxon>Tetrahymenidae</taxon>
        <taxon>Tetrahymena</taxon>
    </lineage>
</organism>
<dbReference type="RefSeq" id="XP_001020274.1">
    <property type="nucleotide sequence ID" value="XM_001020274.3"/>
</dbReference>
<dbReference type="GeneID" id="7824775"/>
<dbReference type="EMBL" id="GG662631">
    <property type="protein sequence ID" value="EAS00039.1"/>
    <property type="molecule type" value="Genomic_DNA"/>
</dbReference>
<dbReference type="InParanoid" id="Q23U21"/>
<dbReference type="PIRSF" id="PIRSF000477">
    <property type="entry name" value="PurNPase"/>
    <property type="match status" value="1"/>
</dbReference>
<dbReference type="UniPathway" id="UPA00606"/>
<dbReference type="OMA" id="NIPTHHV"/>
<evidence type="ECO:0000259" key="8">
    <source>
        <dbReference type="Pfam" id="PF01048"/>
    </source>
</evidence>
<comment type="subunit">
    <text evidence="3">Homotrimer.</text>
</comment>
<reference evidence="10" key="1">
    <citation type="journal article" date="2006" name="PLoS Biol.">
        <title>Macronuclear genome sequence of the ciliate Tetrahymena thermophila, a model eukaryote.</title>
        <authorList>
            <person name="Eisen J.A."/>
            <person name="Coyne R.S."/>
            <person name="Wu M."/>
            <person name="Wu D."/>
            <person name="Thiagarajan M."/>
            <person name="Wortman J.R."/>
            <person name="Badger J.H."/>
            <person name="Ren Q."/>
            <person name="Amedeo P."/>
            <person name="Jones K.M."/>
            <person name="Tallon L.J."/>
            <person name="Delcher A.L."/>
            <person name="Salzberg S.L."/>
            <person name="Silva J.C."/>
            <person name="Haas B.J."/>
            <person name="Majoros W.H."/>
            <person name="Farzad M."/>
            <person name="Carlton J.M."/>
            <person name="Smith R.K. Jr."/>
            <person name="Garg J."/>
            <person name="Pearlman R.E."/>
            <person name="Karrer K.M."/>
            <person name="Sun L."/>
            <person name="Manning G."/>
            <person name="Elde N.C."/>
            <person name="Turkewitz A.P."/>
            <person name="Asai D.J."/>
            <person name="Wilkes D.E."/>
            <person name="Wang Y."/>
            <person name="Cai H."/>
            <person name="Collins K."/>
            <person name="Stewart B.A."/>
            <person name="Lee S.R."/>
            <person name="Wilamowska K."/>
            <person name="Weinberg Z."/>
            <person name="Ruzzo W.L."/>
            <person name="Wloga D."/>
            <person name="Gaertig J."/>
            <person name="Frankel J."/>
            <person name="Tsao C.-C."/>
            <person name="Gorovsky M.A."/>
            <person name="Keeling P.J."/>
            <person name="Waller R.F."/>
            <person name="Patron N.J."/>
            <person name="Cherry J.M."/>
            <person name="Stover N.A."/>
            <person name="Krieger C.J."/>
            <person name="del Toro C."/>
            <person name="Ryder H.F."/>
            <person name="Williamson S.C."/>
            <person name="Barbeau R.A."/>
            <person name="Hamilton E.P."/>
            <person name="Orias E."/>
        </authorList>
    </citation>
    <scope>NUCLEOTIDE SEQUENCE [LARGE SCALE GENOMIC DNA]</scope>
    <source>
        <strain evidence="10">SB210</strain>
    </source>
</reference>
<dbReference type="InterPro" id="IPR035994">
    <property type="entry name" value="Nucleoside_phosphorylase_sf"/>
</dbReference>